<accession>A0ABN2N280</accession>
<dbReference type="EMBL" id="BAAAQK010000006">
    <property type="protein sequence ID" value="GAA1847510.1"/>
    <property type="molecule type" value="Genomic_DNA"/>
</dbReference>
<dbReference type="RefSeq" id="WP_344416589.1">
    <property type="nucleotide sequence ID" value="NZ_BAAAQK010000006.1"/>
</dbReference>
<evidence type="ECO:0000259" key="5">
    <source>
        <dbReference type="Pfam" id="PF22725"/>
    </source>
</evidence>
<keyword evidence="2" id="KW-0560">Oxidoreductase</keyword>
<evidence type="ECO:0000259" key="4">
    <source>
        <dbReference type="Pfam" id="PF01408"/>
    </source>
</evidence>
<dbReference type="SUPFAM" id="SSF55347">
    <property type="entry name" value="Glyceraldehyde-3-phosphate dehydrogenase-like, C-terminal domain"/>
    <property type="match status" value="1"/>
</dbReference>
<protein>
    <submittedName>
        <fullName evidence="6">Gfo/Idh/MocA family oxidoreductase</fullName>
    </submittedName>
</protein>
<comment type="similarity">
    <text evidence="1">Belongs to the Gfo/Idh/MocA family.</text>
</comment>
<dbReference type="InterPro" id="IPR055170">
    <property type="entry name" value="GFO_IDH_MocA-like_dom"/>
</dbReference>
<dbReference type="Pfam" id="PF22725">
    <property type="entry name" value="GFO_IDH_MocA_C3"/>
    <property type="match status" value="1"/>
</dbReference>
<organism evidence="6 7">
    <name type="scientific">Pseudonocardia ailaonensis</name>
    <dbReference type="NCBI Taxonomy" id="367279"/>
    <lineage>
        <taxon>Bacteria</taxon>
        <taxon>Bacillati</taxon>
        <taxon>Actinomycetota</taxon>
        <taxon>Actinomycetes</taxon>
        <taxon>Pseudonocardiales</taxon>
        <taxon>Pseudonocardiaceae</taxon>
        <taxon>Pseudonocardia</taxon>
    </lineage>
</organism>
<dbReference type="SUPFAM" id="SSF51735">
    <property type="entry name" value="NAD(P)-binding Rossmann-fold domains"/>
    <property type="match status" value="1"/>
</dbReference>
<evidence type="ECO:0000256" key="1">
    <source>
        <dbReference type="ARBA" id="ARBA00010928"/>
    </source>
</evidence>
<dbReference type="PANTHER" id="PTHR43708">
    <property type="entry name" value="CONSERVED EXPRESSED OXIDOREDUCTASE (EUROFUNG)"/>
    <property type="match status" value="1"/>
</dbReference>
<evidence type="ECO:0000313" key="6">
    <source>
        <dbReference type="EMBL" id="GAA1847510.1"/>
    </source>
</evidence>
<dbReference type="InterPro" id="IPR000683">
    <property type="entry name" value="Gfo/Idh/MocA-like_OxRdtase_N"/>
</dbReference>
<evidence type="ECO:0000313" key="7">
    <source>
        <dbReference type="Proteomes" id="UP001500449"/>
    </source>
</evidence>
<evidence type="ECO:0000256" key="3">
    <source>
        <dbReference type="SAM" id="MobiDB-lite"/>
    </source>
</evidence>
<dbReference type="InterPro" id="IPR036291">
    <property type="entry name" value="NAD(P)-bd_dom_sf"/>
</dbReference>
<reference evidence="6 7" key="1">
    <citation type="journal article" date="2019" name="Int. J. Syst. Evol. Microbiol.">
        <title>The Global Catalogue of Microorganisms (GCM) 10K type strain sequencing project: providing services to taxonomists for standard genome sequencing and annotation.</title>
        <authorList>
            <consortium name="The Broad Institute Genomics Platform"/>
            <consortium name="The Broad Institute Genome Sequencing Center for Infectious Disease"/>
            <person name="Wu L."/>
            <person name="Ma J."/>
        </authorList>
    </citation>
    <scope>NUCLEOTIDE SEQUENCE [LARGE SCALE GENOMIC DNA]</scope>
    <source>
        <strain evidence="6 7">JCM 16009</strain>
    </source>
</reference>
<dbReference type="InterPro" id="IPR051317">
    <property type="entry name" value="Gfo/Idh/MocA_oxidoreduct"/>
</dbReference>
<dbReference type="PANTHER" id="PTHR43708:SF5">
    <property type="entry name" value="CONSERVED EXPRESSED OXIDOREDUCTASE (EUROFUNG)-RELATED"/>
    <property type="match status" value="1"/>
</dbReference>
<feature type="region of interest" description="Disordered" evidence="3">
    <location>
        <begin position="380"/>
        <end position="437"/>
    </location>
</feature>
<name>A0ABN2N280_9PSEU</name>
<dbReference type="Gene3D" id="3.30.360.10">
    <property type="entry name" value="Dihydrodipicolinate Reductase, domain 2"/>
    <property type="match status" value="1"/>
</dbReference>
<sequence length="437" mass="44786">MTLRVGIVGCGNVALNFHVPAYRALPGRFAIVGLADPTPERLELGREAAGLAADQVHPDAAALLARDDVDVIDVCTPQHLHRDLVVAAAAAGKHVLCEKPIAARPADAAAMVEAARQAGIVLGVMHNYLFFPEVVALKAVIGSGELGEVRTVSVTMLGVVDSPGAAGYRPQWRHEPAAAGGGVLMDMLHGVYLAEHLLGTPIARVSAYVDSAVDGGAVEGLALCRLEAGRRVGLVDIGWGEGQGGIAVHGTAGRAVAHYRADGTLPWAPFERLEISTAEGTRRADLPAGQELGPLIADAMRDTVADLADAIEKEGPPAADGAAALRTLETVVAAYASAALGRTVPLPLDGPLHRAGVLGLQELDLPTSLVRERGLFGLFPTPPAPPAADRSALPTPPAPPAADRSALPTLPAPPAADRSALPTLPAPPAADPRLGAL</sequence>
<feature type="domain" description="Gfo/Idh/MocA-like oxidoreductase N-terminal" evidence="4">
    <location>
        <begin position="3"/>
        <end position="125"/>
    </location>
</feature>
<keyword evidence="7" id="KW-1185">Reference proteome</keyword>
<dbReference type="Gene3D" id="3.40.50.720">
    <property type="entry name" value="NAD(P)-binding Rossmann-like Domain"/>
    <property type="match status" value="1"/>
</dbReference>
<gene>
    <name evidence="6" type="ORF">GCM10009836_28930</name>
</gene>
<comment type="caution">
    <text evidence="6">The sequence shown here is derived from an EMBL/GenBank/DDBJ whole genome shotgun (WGS) entry which is preliminary data.</text>
</comment>
<proteinExistence type="inferred from homology"/>
<dbReference type="Pfam" id="PF01408">
    <property type="entry name" value="GFO_IDH_MocA"/>
    <property type="match status" value="1"/>
</dbReference>
<feature type="domain" description="GFO/IDH/MocA-like oxidoreductase" evidence="5">
    <location>
        <begin position="135"/>
        <end position="255"/>
    </location>
</feature>
<dbReference type="Proteomes" id="UP001500449">
    <property type="component" value="Unassembled WGS sequence"/>
</dbReference>
<evidence type="ECO:0000256" key="2">
    <source>
        <dbReference type="ARBA" id="ARBA00023002"/>
    </source>
</evidence>